<feature type="compositionally biased region" description="Polar residues" evidence="7">
    <location>
        <begin position="156"/>
        <end position="165"/>
    </location>
</feature>
<dbReference type="EMBL" id="KZ451885">
    <property type="protein sequence ID" value="PKA66868.1"/>
    <property type="molecule type" value="Genomic_DNA"/>
</dbReference>
<organism evidence="9 11">
    <name type="scientific">Apostasia shenzhenica</name>
    <dbReference type="NCBI Taxonomy" id="1088818"/>
    <lineage>
        <taxon>Eukaryota</taxon>
        <taxon>Viridiplantae</taxon>
        <taxon>Streptophyta</taxon>
        <taxon>Embryophyta</taxon>
        <taxon>Tracheophyta</taxon>
        <taxon>Spermatophyta</taxon>
        <taxon>Magnoliopsida</taxon>
        <taxon>Liliopsida</taxon>
        <taxon>Asparagales</taxon>
        <taxon>Orchidaceae</taxon>
        <taxon>Apostasioideae</taxon>
        <taxon>Apostasia</taxon>
    </lineage>
</organism>
<evidence type="ECO:0000259" key="8">
    <source>
        <dbReference type="PROSITE" id="PS51754"/>
    </source>
</evidence>
<reference evidence="9 11" key="1">
    <citation type="journal article" date="2017" name="Nature">
        <title>The Apostasia genome and the evolution of orchids.</title>
        <authorList>
            <person name="Zhang G.Q."/>
            <person name="Liu K.W."/>
            <person name="Li Z."/>
            <person name="Lohaus R."/>
            <person name="Hsiao Y.Y."/>
            <person name="Niu S.C."/>
            <person name="Wang J.Y."/>
            <person name="Lin Y.C."/>
            <person name="Xu Q."/>
            <person name="Chen L.J."/>
            <person name="Yoshida K."/>
            <person name="Fujiwara S."/>
            <person name="Wang Z.W."/>
            <person name="Zhang Y.Q."/>
            <person name="Mitsuda N."/>
            <person name="Wang M."/>
            <person name="Liu G.H."/>
            <person name="Pecoraro L."/>
            <person name="Huang H.X."/>
            <person name="Xiao X.J."/>
            <person name="Lin M."/>
            <person name="Wu X.Y."/>
            <person name="Wu W.L."/>
            <person name="Chen Y.Y."/>
            <person name="Chang S.B."/>
            <person name="Sakamoto S."/>
            <person name="Ohme-Takagi M."/>
            <person name="Yagi M."/>
            <person name="Zeng S.J."/>
            <person name="Shen C.Y."/>
            <person name="Yeh C.M."/>
            <person name="Luo Y.B."/>
            <person name="Tsai W.C."/>
            <person name="Van de Peer Y."/>
            <person name="Liu Z.J."/>
        </authorList>
    </citation>
    <scope>NUCLEOTIDE SEQUENCE [LARGE SCALE GENOMIC DNA]</scope>
    <source>
        <strain evidence="9">ASH160606</strain>
        <strain evidence="11">cv. Shenzhen</strain>
        <tissue evidence="9">Stem</tissue>
    </source>
</reference>
<keyword evidence="4 6" id="KW-0804">Transcription</keyword>
<feature type="compositionally biased region" description="Polar residues" evidence="7">
    <location>
        <begin position="35"/>
        <end position="57"/>
    </location>
</feature>
<dbReference type="PANTHER" id="PTHR33057:SF70">
    <property type="entry name" value="TRANSCRIPTION REPRESSOR-RELATED"/>
    <property type="match status" value="1"/>
</dbReference>
<sequence>MRNHRLKLSDIIPNSWFFKVRNSEDRGSRGKKLGSSMNREQGTRASSMEENPSQRSNLPPLPSSEQPYLKNRASYYVPSKARSENRLPPLSHPKASDTLFPSDPKRVPLNTHRKKKLTPSPACPLPNSLKDLRSVFNVIVEHKLHPIATKPEKNHPNSPKQSNGARRSRVRLQSPRPAMKRFRPPARPPAQRRNRLPETFVVVKPSSFPRRDFTESMAEMIVENNLRSPEDLEELLACYLSLNSSEYHDMIVEVFQQIWFDLSGIFL</sequence>
<evidence type="ECO:0000256" key="7">
    <source>
        <dbReference type="SAM" id="MobiDB-lite"/>
    </source>
</evidence>
<keyword evidence="3 6" id="KW-0805">Transcription regulation</keyword>
<accession>A0A2I0BGE3</accession>
<evidence type="ECO:0000256" key="6">
    <source>
        <dbReference type="RuleBase" id="RU367028"/>
    </source>
</evidence>
<evidence type="ECO:0000256" key="2">
    <source>
        <dbReference type="ARBA" id="ARBA00022491"/>
    </source>
</evidence>
<gene>
    <name evidence="9" type="ORF">AXF42_Ash003525</name>
    <name evidence="10" type="ORF">AXF42_Ash003526</name>
</gene>
<comment type="subcellular location">
    <subcellularLocation>
        <location evidence="1 6">Nucleus</location>
    </subcellularLocation>
</comment>
<feature type="compositionally biased region" description="Basic and acidic residues" evidence="7">
    <location>
        <begin position="146"/>
        <end position="155"/>
    </location>
</feature>
<comment type="function">
    <text evidence="6">Transcriptional repressor that regulates multiple aspects of plant growth and development.</text>
</comment>
<dbReference type="GO" id="GO:0005634">
    <property type="term" value="C:nucleus"/>
    <property type="evidence" value="ECO:0007669"/>
    <property type="project" value="UniProtKB-SubCell"/>
</dbReference>
<dbReference type="STRING" id="1088818.A0A2I0BGE3"/>
<dbReference type="InterPro" id="IPR038933">
    <property type="entry name" value="Ovate"/>
</dbReference>
<evidence type="ECO:0000256" key="3">
    <source>
        <dbReference type="ARBA" id="ARBA00023015"/>
    </source>
</evidence>
<dbReference type="NCBIfam" id="TIGR01568">
    <property type="entry name" value="A_thal_3678"/>
    <property type="match status" value="1"/>
</dbReference>
<keyword evidence="5 6" id="KW-0539">Nucleus</keyword>
<feature type="compositionally biased region" description="Basic residues" evidence="7">
    <location>
        <begin position="178"/>
        <end position="192"/>
    </location>
</feature>
<dbReference type="Pfam" id="PF13724">
    <property type="entry name" value="DNA_binding_2"/>
    <property type="match status" value="1"/>
</dbReference>
<dbReference type="InterPro" id="IPR025830">
    <property type="entry name" value="DNA_bnd_dom_ovate"/>
</dbReference>
<dbReference type="PROSITE" id="PS51754">
    <property type="entry name" value="OVATE"/>
    <property type="match status" value="1"/>
</dbReference>
<feature type="region of interest" description="Disordered" evidence="7">
    <location>
        <begin position="81"/>
        <end position="125"/>
    </location>
</feature>
<dbReference type="PANTHER" id="PTHR33057">
    <property type="entry name" value="TRANSCRIPTION REPRESSOR OFP7-RELATED"/>
    <property type="match status" value="1"/>
</dbReference>
<evidence type="ECO:0000313" key="11">
    <source>
        <dbReference type="Proteomes" id="UP000236161"/>
    </source>
</evidence>
<dbReference type="Pfam" id="PF04844">
    <property type="entry name" value="Ovate"/>
    <property type="match status" value="1"/>
</dbReference>
<name>A0A2I0BGE3_9ASPA</name>
<dbReference type="InterPro" id="IPR006458">
    <property type="entry name" value="Ovate_C"/>
</dbReference>
<dbReference type="EMBL" id="KZ451885">
    <property type="protein sequence ID" value="PKA66869.1"/>
    <property type="molecule type" value="Genomic_DNA"/>
</dbReference>
<feature type="region of interest" description="Disordered" evidence="7">
    <location>
        <begin position="146"/>
        <end position="192"/>
    </location>
</feature>
<evidence type="ECO:0000256" key="5">
    <source>
        <dbReference type="ARBA" id="ARBA00023242"/>
    </source>
</evidence>
<dbReference type="AlphaFoldDB" id="A0A2I0BGE3"/>
<proteinExistence type="predicted"/>
<keyword evidence="11" id="KW-1185">Reference proteome</keyword>
<dbReference type="Proteomes" id="UP000236161">
    <property type="component" value="Unassembled WGS sequence"/>
</dbReference>
<reference evidence="9" key="2">
    <citation type="submission" date="2017-10" db="EMBL/GenBank/DDBJ databases">
        <authorList>
            <person name="Banno H."/>
            <person name="Chua N.-H."/>
        </authorList>
    </citation>
    <scope>NUCLEOTIDE SEQUENCE</scope>
    <source>
        <strain evidence="9">ASH160606</strain>
        <tissue evidence="9">Stem</tissue>
    </source>
</reference>
<evidence type="ECO:0000256" key="1">
    <source>
        <dbReference type="ARBA" id="ARBA00004123"/>
    </source>
</evidence>
<dbReference type="GO" id="GO:0045892">
    <property type="term" value="P:negative regulation of DNA-templated transcription"/>
    <property type="evidence" value="ECO:0007669"/>
    <property type="project" value="UniProtKB-UniRule"/>
</dbReference>
<evidence type="ECO:0000313" key="10">
    <source>
        <dbReference type="EMBL" id="PKA66869.1"/>
    </source>
</evidence>
<evidence type="ECO:0000256" key="4">
    <source>
        <dbReference type="ARBA" id="ARBA00023163"/>
    </source>
</evidence>
<feature type="region of interest" description="Disordered" evidence="7">
    <location>
        <begin position="23"/>
        <end position="68"/>
    </location>
</feature>
<protein>
    <recommendedName>
        <fullName evidence="6">Transcription repressor</fullName>
    </recommendedName>
    <alternativeName>
        <fullName evidence="6">Ovate family protein</fullName>
    </alternativeName>
</protein>
<feature type="domain" description="OVATE" evidence="8">
    <location>
        <begin position="202"/>
        <end position="261"/>
    </location>
</feature>
<evidence type="ECO:0000313" key="9">
    <source>
        <dbReference type="EMBL" id="PKA66868.1"/>
    </source>
</evidence>
<dbReference type="OrthoDB" id="1928390at2759"/>
<dbReference type="GO" id="GO:0003677">
    <property type="term" value="F:DNA binding"/>
    <property type="evidence" value="ECO:0007669"/>
    <property type="project" value="InterPro"/>
</dbReference>
<keyword evidence="2 6" id="KW-0678">Repressor</keyword>